<dbReference type="EMBL" id="GBRH01236072">
    <property type="protein sequence ID" value="JAD61823.1"/>
    <property type="molecule type" value="Transcribed_RNA"/>
</dbReference>
<feature type="region of interest" description="Disordered" evidence="1">
    <location>
        <begin position="1"/>
        <end position="35"/>
    </location>
</feature>
<organism evidence="2">
    <name type="scientific">Arundo donax</name>
    <name type="common">Giant reed</name>
    <name type="synonym">Donax arundinaceus</name>
    <dbReference type="NCBI Taxonomy" id="35708"/>
    <lineage>
        <taxon>Eukaryota</taxon>
        <taxon>Viridiplantae</taxon>
        <taxon>Streptophyta</taxon>
        <taxon>Embryophyta</taxon>
        <taxon>Tracheophyta</taxon>
        <taxon>Spermatophyta</taxon>
        <taxon>Magnoliopsida</taxon>
        <taxon>Liliopsida</taxon>
        <taxon>Poales</taxon>
        <taxon>Poaceae</taxon>
        <taxon>PACMAD clade</taxon>
        <taxon>Arundinoideae</taxon>
        <taxon>Arundineae</taxon>
        <taxon>Arundo</taxon>
    </lineage>
</organism>
<evidence type="ECO:0000313" key="2">
    <source>
        <dbReference type="EMBL" id="JAD61823.1"/>
    </source>
</evidence>
<feature type="compositionally biased region" description="Basic residues" evidence="1">
    <location>
        <begin position="1"/>
        <end position="15"/>
    </location>
</feature>
<sequence>MAVGHKHVTRRKKKEKGNAEQDSMRGTVGSSSRNSVHSLIHGLKKRSLCLGNMCCNLMAGIDSCCPARAQGVTPK</sequence>
<reference evidence="2" key="2">
    <citation type="journal article" date="2015" name="Data Brief">
        <title>Shoot transcriptome of the giant reed, Arundo donax.</title>
        <authorList>
            <person name="Barrero R.A."/>
            <person name="Guerrero F.D."/>
            <person name="Moolhuijzen P."/>
            <person name="Goolsby J.A."/>
            <person name="Tidwell J."/>
            <person name="Bellgard S.E."/>
            <person name="Bellgard M.I."/>
        </authorList>
    </citation>
    <scope>NUCLEOTIDE SEQUENCE</scope>
    <source>
        <tissue evidence="2">Shoot tissue taken approximately 20 cm above the soil surface</tissue>
    </source>
</reference>
<name>A0A0A9BI40_ARUDO</name>
<dbReference type="AlphaFoldDB" id="A0A0A9BI40"/>
<reference evidence="2" key="1">
    <citation type="submission" date="2014-09" db="EMBL/GenBank/DDBJ databases">
        <authorList>
            <person name="Magalhaes I.L.F."/>
            <person name="Oliveira U."/>
            <person name="Santos F.R."/>
            <person name="Vidigal T.H.D.A."/>
            <person name="Brescovit A.D."/>
            <person name="Santos A.J."/>
        </authorList>
    </citation>
    <scope>NUCLEOTIDE SEQUENCE</scope>
    <source>
        <tissue evidence="2">Shoot tissue taken approximately 20 cm above the soil surface</tissue>
    </source>
</reference>
<accession>A0A0A9BI40</accession>
<evidence type="ECO:0000256" key="1">
    <source>
        <dbReference type="SAM" id="MobiDB-lite"/>
    </source>
</evidence>
<protein>
    <submittedName>
        <fullName evidence="2">Uncharacterized protein</fullName>
    </submittedName>
</protein>
<proteinExistence type="predicted"/>